<dbReference type="OrthoDB" id="1452at2759"/>
<dbReference type="InterPro" id="IPR045135">
    <property type="entry name" value="Rpn7_N"/>
</dbReference>
<dbReference type="InterPro" id="IPR000717">
    <property type="entry name" value="PCI_dom"/>
</dbReference>
<sequence length="315" mass="37210">MARKKEEYLKEMQEKKEKAEKEEGEVEVHDLELQKAKYLSGTNTLEEAVGAYLSIKGLTTGKNIDKYLSMLRLCLAWHNDVLYKKHAEETQKLIDKGGDWDRRNRFTVYNGVHYFRCRDFENAAKSFLEAIATFTATEIFDYKRLVYYTVVSSVVSLKRNEIQSKLIDSSDIRQVIDEMPELKAFLYAFYECRYKDFLKHLLHVMEVIKADFHLHIHANYYLREVRLRSYQQFLKSYLSVKLETMANEFGLSQDFLDDELSSFISLGRLQCKIDKVNGVVQMNRVDQRNQHYSDIIKKGDLLLNRVQRLSRIITY</sequence>
<dbReference type="Pfam" id="PF21154">
    <property type="entry name" value="RPN7_PSMD6_C"/>
    <property type="match status" value="1"/>
</dbReference>
<dbReference type="SUPFAM" id="SSF46785">
    <property type="entry name" value="Winged helix' DNA-binding domain"/>
    <property type="match status" value="1"/>
</dbReference>
<dbReference type="GO" id="GO:0000502">
    <property type="term" value="C:proteasome complex"/>
    <property type="evidence" value="ECO:0007669"/>
    <property type="project" value="UniProtKB-KW"/>
</dbReference>
<evidence type="ECO:0000259" key="3">
    <source>
        <dbReference type="PROSITE" id="PS50250"/>
    </source>
</evidence>
<gene>
    <name evidence="4" type="ORF">RFI_06913</name>
</gene>
<dbReference type="SMART" id="SM00088">
    <property type="entry name" value="PINT"/>
    <property type="match status" value="1"/>
</dbReference>
<evidence type="ECO:0000256" key="2">
    <source>
        <dbReference type="SAM" id="MobiDB-lite"/>
    </source>
</evidence>
<proteinExistence type="predicted"/>
<dbReference type="PANTHER" id="PTHR14145">
    <property type="entry name" value="26S PROTESOME SUBUNIT 6"/>
    <property type="match status" value="1"/>
</dbReference>
<dbReference type="InterPro" id="IPR036390">
    <property type="entry name" value="WH_DNA-bd_sf"/>
</dbReference>
<comment type="caution">
    <text evidence="4">The sequence shown here is derived from an EMBL/GenBank/DDBJ whole genome shotgun (WGS) entry which is preliminary data.</text>
</comment>
<dbReference type="Pfam" id="PF01399">
    <property type="entry name" value="PCI"/>
    <property type="match status" value="1"/>
</dbReference>
<dbReference type="Pfam" id="PF10602">
    <property type="entry name" value="RPN7"/>
    <property type="match status" value="1"/>
</dbReference>
<dbReference type="EMBL" id="ASPP01005621">
    <property type="protein sequence ID" value="ETO30209.1"/>
    <property type="molecule type" value="Genomic_DNA"/>
</dbReference>
<dbReference type="Proteomes" id="UP000023152">
    <property type="component" value="Unassembled WGS sequence"/>
</dbReference>
<keyword evidence="5" id="KW-1185">Reference proteome</keyword>
<keyword evidence="1 4" id="KW-0647">Proteasome</keyword>
<organism evidence="4 5">
    <name type="scientific">Reticulomyxa filosa</name>
    <dbReference type="NCBI Taxonomy" id="46433"/>
    <lineage>
        <taxon>Eukaryota</taxon>
        <taxon>Sar</taxon>
        <taxon>Rhizaria</taxon>
        <taxon>Retaria</taxon>
        <taxon>Foraminifera</taxon>
        <taxon>Monothalamids</taxon>
        <taxon>Reticulomyxidae</taxon>
        <taxon>Reticulomyxa</taxon>
    </lineage>
</organism>
<dbReference type="OMA" id="RLHCKVD"/>
<accession>X6NWK4</accession>
<dbReference type="FunFam" id="1.25.40.570:FF:000005">
    <property type="entry name" value="26S proteasome regulatory subunit N7"/>
    <property type="match status" value="1"/>
</dbReference>
<feature type="region of interest" description="Disordered" evidence="2">
    <location>
        <begin position="1"/>
        <end position="24"/>
    </location>
</feature>
<dbReference type="InterPro" id="IPR049549">
    <property type="entry name" value="RPN7_PSMD6_C"/>
</dbReference>
<evidence type="ECO:0000313" key="4">
    <source>
        <dbReference type="EMBL" id="ETO30209.1"/>
    </source>
</evidence>
<name>X6NWK4_RETFI</name>
<dbReference type="Gene3D" id="1.25.40.570">
    <property type="match status" value="1"/>
</dbReference>
<dbReference type="PANTHER" id="PTHR14145:SF1">
    <property type="entry name" value="26S PROTEASOME NON-ATPASE REGULATORY SUBUNIT 6"/>
    <property type="match status" value="1"/>
</dbReference>
<evidence type="ECO:0000256" key="1">
    <source>
        <dbReference type="ARBA" id="ARBA00022942"/>
    </source>
</evidence>
<dbReference type="InterPro" id="IPR019585">
    <property type="entry name" value="Rpn7/CSN1"/>
</dbReference>
<feature type="domain" description="PCI" evidence="3">
    <location>
        <begin position="119"/>
        <end position="287"/>
    </location>
</feature>
<reference evidence="4 5" key="1">
    <citation type="journal article" date="2013" name="Curr. Biol.">
        <title>The Genome of the Foraminiferan Reticulomyxa filosa.</title>
        <authorList>
            <person name="Glockner G."/>
            <person name="Hulsmann N."/>
            <person name="Schleicher M."/>
            <person name="Noegel A.A."/>
            <person name="Eichinger L."/>
            <person name="Gallinger C."/>
            <person name="Pawlowski J."/>
            <person name="Sierra R."/>
            <person name="Euteneuer U."/>
            <person name="Pillet L."/>
            <person name="Moustafa A."/>
            <person name="Platzer M."/>
            <person name="Groth M."/>
            <person name="Szafranski K."/>
            <person name="Schliwa M."/>
        </authorList>
    </citation>
    <scope>NUCLEOTIDE SEQUENCE [LARGE SCALE GENOMIC DNA]</scope>
</reference>
<dbReference type="PROSITE" id="PS50250">
    <property type="entry name" value="PCI"/>
    <property type="match status" value="1"/>
</dbReference>
<dbReference type="AlphaFoldDB" id="X6NWK4"/>
<protein>
    <submittedName>
        <fullName evidence="4">26S proteasome non-ATPase regulatory subunit 6</fullName>
    </submittedName>
</protein>
<dbReference type="GO" id="GO:0043161">
    <property type="term" value="P:proteasome-mediated ubiquitin-dependent protein catabolic process"/>
    <property type="evidence" value="ECO:0007669"/>
    <property type="project" value="TreeGrafter"/>
</dbReference>
<evidence type="ECO:0000313" key="5">
    <source>
        <dbReference type="Proteomes" id="UP000023152"/>
    </source>
</evidence>